<dbReference type="PROSITE" id="PS51257">
    <property type="entry name" value="PROKAR_LIPOPROTEIN"/>
    <property type="match status" value="1"/>
</dbReference>
<sequence>MKIFKRKEVIMLLRIIILSLFSVLFIGCNSQLDQVTKNIENSREQESVIPDRMRDNSIKILKYGDYYMKEYSNNSNFDTLKIGESLMLQEMDIFDSDAAKTLPMIREKEGEIIKRCNASASNYTISYFRIGLALNSYLRQKRNFELYNFGDSSSIDKVFISLIPIVLIDLLYLSC</sequence>
<gene>
    <name evidence="1" type="ORF">AN484_11190</name>
</gene>
<evidence type="ECO:0000313" key="1">
    <source>
        <dbReference type="EMBL" id="OBQ43687.1"/>
    </source>
</evidence>
<name>A0A1B7X2V1_APHFL</name>
<proteinExistence type="predicted"/>
<dbReference type="AlphaFoldDB" id="A0A1B7X2V1"/>
<comment type="caution">
    <text evidence="1">The sequence shown here is derived from an EMBL/GenBank/DDBJ whole genome shotgun (WGS) entry which is preliminary data.</text>
</comment>
<dbReference type="Proteomes" id="UP000092093">
    <property type="component" value="Unassembled WGS sequence"/>
</dbReference>
<evidence type="ECO:0000313" key="2">
    <source>
        <dbReference type="Proteomes" id="UP000092093"/>
    </source>
</evidence>
<dbReference type="EMBL" id="LJOW01000046">
    <property type="protein sequence ID" value="OBQ43687.1"/>
    <property type="molecule type" value="Genomic_DNA"/>
</dbReference>
<evidence type="ECO:0008006" key="3">
    <source>
        <dbReference type="Google" id="ProtNLM"/>
    </source>
</evidence>
<reference evidence="1 2" key="1">
    <citation type="submission" date="2015-09" db="EMBL/GenBank/DDBJ databases">
        <title>Aphanizomenon flos-aquae WA102.</title>
        <authorList>
            <person name="Driscoll C."/>
        </authorList>
    </citation>
    <scope>NUCLEOTIDE SEQUENCE [LARGE SCALE GENOMIC DNA]</scope>
    <source>
        <strain evidence="1">WA102</strain>
    </source>
</reference>
<organism evidence="1 2">
    <name type="scientific">Aphanizomenon flos-aquae WA102</name>
    <dbReference type="NCBI Taxonomy" id="1710896"/>
    <lineage>
        <taxon>Bacteria</taxon>
        <taxon>Bacillati</taxon>
        <taxon>Cyanobacteriota</taxon>
        <taxon>Cyanophyceae</taxon>
        <taxon>Nostocales</taxon>
        <taxon>Aphanizomenonaceae</taxon>
        <taxon>Aphanizomenon</taxon>
    </lineage>
</organism>
<protein>
    <recommendedName>
        <fullName evidence="3">Lipoprotein</fullName>
    </recommendedName>
</protein>
<accession>A0A1B7X2V1</accession>